<name>A0ABY4GWW6_9BACI</name>
<proteinExistence type="predicted"/>
<dbReference type="Gene3D" id="2.60.120.260">
    <property type="entry name" value="Galactose-binding domain-like"/>
    <property type="match status" value="1"/>
</dbReference>
<gene>
    <name evidence="2" type="ORF">MUO14_15400</name>
</gene>
<dbReference type="InterPro" id="IPR005201">
    <property type="entry name" value="TIM_ENGase"/>
</dbReference>
<feature type="domain" description="Cytosolic endo-beta-N-acetylglucosaminidase TIM barrel" evidence="1">
    <location>
        <begin position="95"/>
        <end position="391"/>
    </location>
</feature>
<dbReference type="RefSeq" id="WP_244751503.1">
    <property type="nucleotide sequence ID" value="NZ_CP095074.1"/>
</dbReference>
<dbReference type="Pfam" id="PF03644">
    <property type="entry name" value="Glyco_hydro_85"/>
    <property type="match status" value="1"/>
</dbReference>
<accession>A0ABY4GWW6</accession>
<reference evidence="2 3" key="1">
    <citation type="submission" date="2022-04" db="EMBL/GenBank/DDBJ databases">
        <title>Halobacillus sp. isolated from saltern.</title>
        <authorList>
            <person name="Won M."/>
            <person name="Lee C.-M."/>
            <person name="Woen H.-Y."/>
            <person name="Kwon S.-W."/>
        </authorList>
    </citation>
    <scope>NUCLEOTIDE SEQUENCE [LARGE SCALE GENOMIC DNA]</scope>
    <source>
        <strain evidence="2 3">SSTM10-2</strain>
    </source>
</reference>
<evidence type="ECO:0000313" key="2">
    <source>
        <dbReference type="EMBL" id="UOQ91892.1"/>
    </source>
</evidence>
<dbReference type="EMBL" id="CP095074">
    <property type="protein sequence ID" value="UOQ91892.1"/>
    <property type="molecule type" value="Genomic_DNA"/>
</dbReference>
<keyword evidence="3" id="KW-1185">Reference proteome</keyword>
<organism evidence="2 3">
    <name type="scientific">Halobacillus shinanisalinarum</name>
    <dbReference type="NCBI Taxonomy" id="2932258"/>
    <lineage>
        <taxon>Bacteria</taxon>
        <taxon>Bacillati</taxon>
        <taxon>Bacillota</taxon>
        <taxon>Bacilli</taxon>
        <taxon>Bacillales</taxon>
        <taxon>Bacillaceae</taxon>
        <taxon>Halobacillus</taxon>
    </lineage>
</organism>
<dbReference type="PANTHER" id="PTHR13246">
    <property type="entry name" value="ENDO BETA N-ACETYLGLUCOSAMINIDASE"/>
    <property type="match status" value="1"/>
</dbReference>
<dbReference type="InterPro" id="IPR032979">
    <property type="entry name" value="ENGase"/>
</dbReference>
<evidence type="ECO:0000313" key="3">
    <source>
        <dbReference type="Proteomes" id="UP000831880"/>
    </source>
</evidence>
<dbReference type="Proteomes" id="UP000831880">
    <property type="component" value="Chromosome"/>
</dbReference>
<evidence type="ECO:0000259" key="1">
    <source>
        <dbReference type="Pfam" id="PF03644"/>
    </source>
</evidence>
<dbReference type="CDD" id="cd06547">
    <property type="entry name" value="GH85_ENGase"/>
    <property type="match status" value="1"/>
</dbReference>
<sequence length="442" mass="49999">MKSINQFLLVSVVFIITLIGFISHSYAQQPYTPYWYPEQLLKWNPEENIDAPFNRGTIPLKDRFEGYKVNEHAMNAPQVVALSAMNPTTSGVPSQGSGDSEVYAFNYWQYTDLLVYWGGSAGEGIIVPPSADVIDAAHKNGVPVLGTIFFPPEYYGGKFEWVKETLQQRSDGSFPVADKLIEVAEYYGFDGWFINQETAGGDEETANRMQKFLKYLQKNKPEGMHVMWYDAMTESGKVNWQNALTNANDMFFQDKTEKVSDSMFLNFWWEDMQVSSEKALSLGRSPYDLFAGINVGADGYHTDVAWDGLFPDGENPNVSLGMYRPDWTFTSSDNQKQFYTKANHFWVGPNGDPTNTETVSDWKGIANYIVAKSSINELPFTTNFNTGNGEMFAVKGEILKEAEWNNRSLQDILPTWRWIADSDGKALEPSLDWKTAYYGGVH</sequence>
<dbReference type="PANTHER" id="PTHR13246:SF1">
    <property type="entry name" value="CYTOSOLIC ENDO-BETA-N-ACETYLGLUCOSAMINIDASE"/>
    <property type="match status" value="1"/>
</dbReference>
<dbReference type="Gene3D" id="3.20.20.80">
    <property type="entry name" value="Glycosidases"/>
    <property type="match status" value="1"/>
</dbReference>
<protein>
    <recommendedName>
        <fullName evidence="1">Cytosolic endo-beta-N-acetylglucosaminidase TIM barrel domain-containing protein</fullName>
    </recommendedName>
</protein>